<evidence type="ECO:0000313" key="2">
    <source>
        <dbReference type="Proteomes" id="UP000431684"/>
    </source>
</evidence>
<dbReference type="EMBL" id="WNWM01000002">
    <property type="protein sequence ID" value="MUI14499.1"/>
    <property type="molecule type" value="Genomic_DNA"/>
</dbReference>
<accession>A0A6I3XDC4</accession>
<dbReference type="AlphaFoldDB" id="A0A6I3XDC4"/>
<sequence>MKFLKAIDADVKQHQHFLSLESAPAARPITMSASAPQSRGAMIVQ</sequence>
<dbReference type="Proteomes" id="UP000431684">
    <property type="component" value="Unassembled WGS sequence"/>
</dbReference>
<protein>
    <submittedName>
        <fullName evidence="1">Uncharacterized protein</fullName>
    </submittedName>
</protein>
<gene>
    <name evidence="1" type="ORF">GJV26_18845</name>
</gene>
<reference evidence="1 2" key="1">
    <citation type="submission" date="2019-11" db="EMBL/GenBank/DDBJ databases">
        <title>Draft Genome Sequences of Six Type Strains of the Genus Massilia.</title>
        <authorList>
            <person name="Miess H."/>
            <person name="Frediansyah A."/>
            <person name="Goeker M."/>
            <person name="Gross H."/>
        </authorList>
    </citation>
    <scope>NUCLEOTIDE SEQUENCE [LARGE SCALE GENOMIC DNA]</scope>
    <source>
        <strain evidence="1 2">DSM 17513</strain>
    </source>
</reference>
<comment type="caution">
    <text evidence="1">The sequence shown here is derived from an EMBL/GenBank/DDBJ whole genome shotgun (WGS) entry which is preliminary data.</text>
</comment>
<name>A0A6I3XDC4_9BURK</name>
<evidence type="ECO:0000313" key="1">
    <source>
        <dbReference type="EMBL" id="MUI14499.1"/>
    </source>
</evidence>
<proteinExistence type="predicted"/>
<keyword evidence="2" id="KW-1185">Reference proteome</keyword>
<dbReference type="RefSeq" id="WP_155710216.1">
    <property type="nucleotide sequence ID" value="NZ_BMWU01000053.1"/>
</dbReference>
<organism evidence="1 2">
    <name type="scientific">Pseudoduganella dura</name>
    <dbReference type="NCBI Taxonomy" id="321982"/>
    <lineage>
        <taxon>Bacteria</taxon>
        <taxon>Pseudomonadati</taxon>
        <taxon>Pseudomonadota</taxon>
        <taxon>Betaproteobacteria</taxon>
        <taxon>Burkholderiales</taxon>
        <taxon>Oxalobacteraceae</taxon>
        <taxon>Telluria group</taxon>
        <taxon>Pseudoduganella</taxon>
    </lineage>
</organism>